<dbReference type="Proteomes" id="UP000215335">
    <property type="component" value="Unassembled WGS sequence"/>
</dbReference>
<comment type="caution">
    <text evidence="1">The sequence shown here is derived from an EMBL/GenBank/DDBJ whole genome shotgun (WGS) entry which is preliminary data.</text>
</comment>
<protein>
    <submittedName>
        <fullName evidence="1">Uncharacterized protein</fullName>
    </submittedName>
</protein>
<reference evidence="1 2" key="1">
    <citation type="journal article" date="2017" name="Curr. Biol.">
        <title>The Evolution of Venom by Co-option of Single-Copy Genes.</title>
        <authorList>
            <person name="Martinson E.O."/>
            <person name="Mrinalini"/>
            <person name="Kelkar Y.D."/>
            <person name="Chang C.H."/>
            <person name="Werren J.H."/>
        </authorList>
    </citation>
    <scope>NUCLEOTIDE SEQUENCE [LARGE SCALE GENOMIC DNA]</scope>
    <source>
        <strain evidence="1 2">Alberta</strain>
        <tissue evidence="1">Whole body</tissue>
    </source>
</reference>
<name>A0A232FAT2_9HYME</name>
<evidence type="ECO:0000313" key="1">
    <source>
        <dbReference type="EMBL" id="OXU27543.1"/>
    </source>
</evidence>
<proteinExistence type="predicted"/>
<dbReference type="AlphaFoldDB" id="A0A232FAT2"/>
<accession>A0A232FAT2</accession>
<gene>
    <name evidence="1" type="ORF">TSAR_004422</name>
</gene>
<sequence length="167" mass="19718">MYKYYVGRYKEICMEDSINISLNLPVKDVGKNSMQFSAENAIFQEILKKDSMNISVNLSVEDFFYHFIHYFTKYVIKLLQRISICRTLKTQKTLCNLESKSHPQVEGSLFLKQIEFVDKRNLHMLLTVHGLSHRTKYRSNVYFTFKQYVALKRADNNRVVRALNMGV</sequence>
<keyword evidence="2" id="KW-1185">Reference proteome</keyword>
<dbReference type="EMBL" id="NNAY01000584">
    <property type="protein sequence ID" value="OXU27543.1"/>
    <property type="molecule type" value="Genomic_DNA"/>
</dbReference>
<organism evidence="1 2">
    <name type="scientific">Trichomalopsis sarcophagae</name>
    <dbReference type="NCBI Taxonomy" id="543379"/>
    <lineage>
        <taxon>Eukaryota</taxon>
        <taxon>Metazoa</taxon>
        <taxon>Ecdysozoa</taxon>
        <taxon>Arthropoda</taxon>
        <taxon>Hexapoda</taxon>
        <taxon>Insecta</taxon>
        <taxon>Pterygota</taxon>
        <taxon>Neoptera</taxon>
        <taxon>Endopterygota</taxon>
        <taxon>Hymenoptera</taxon>
        <taxon>Apocrita</taxon>
        <taxon>Proctotrupomorpha</taxon>
        <taxon>Chalcidoidea</taxon>
        <taxon>Pteromalidae</taxon>
        <taxon>Pteromalinae</taxon>
        <taxon>Trichomalopsis</taxon>
    </lineage>
</organism>
<evidence type="ECO:0000313" key="2">
    <source>
        <dbReference type="Proteomes" id="UP000215335"/>
    </source>
</evidence>